<dbReference type="OrthoDB" id="3532984at2759"/>
<evidence type="ECO:0000313" key="3">
    <source>
        <dbReference type="Proteomes" id="UP000235786"/>
    </source>
</evidence>
<dbReference type="EMBL" id="KZ613955">
    <property type="protein sequence ID" value="PMD33672.1"/>
    <property type="molecule type" value="Genomic_DNA"/>
</dbReference>
<feature type="region of interest" description="Disordered" evidence="1">
    <location>
        <begin position="58"/>
        <end position="91"/>
    </location>
</feature>
<feature type="compositionally biased region" description="Polar residues" evidence="1">
    <location>
        <begin position="78"/>
        <end position="91"/>
    </location>
</feature>
<evidence type="ECO:0000313" key="2">
    <source>
        <dbReference type="EMBL" id="PMD33672.1"/>
    </source>
</evidence>
<reference evidence="2 3" key="1">
    <citation type="submission" date="2016-04" db="EMBL/GenBank/DDBJ databases">
        <title>A degradative enzymes factory behind the ericoid mycorrhizal symbiosis.</title>
        <authorList>
            <consortium name="DOE Joint Genome Institute"/>
            <person name="Martino E."/>
            <person name="Morin E."/>
            <person name="Grelet G."/>
            <person name="Kuo A."/>
            <person name="Kohler A."/>
            <person name="Daghino S."/>
            <person name="Barry K."/>
            <person name="Choi C."/>
            <person name="Cichocki N."/>
            <person name="Clum A."/>
            <person name="Copeland A."/>
            <person name="Hainaut M."/>
            <person name="Haridas S."/>
            <person name="Labutti K."/>
            <person name="Lindquist E."/>
            <person name="Lipzen A."/>
            <person name="Khouja H.-R."/>
            <person name="Murat C."/>
            <person name="Ohm R."/>
            <person name="Olson A."/>
            <person name="Spatafora J."/>
            <person name="Veneault-Fourrey C."/>
            <person name="Henrissat B."/>
            <person name="Grigoriev I."/>
            <person name="Martin F."/>
            <person name="Perotto S."/>
        </authorList>
    </citation>
    <scope>NUCLEOTIDE SEQUENCE [LARGE SCALE GENOMIC DNA]</scope>
    <source>
        <strain evidence="2 3">F</strain>
    </source>
</reference>
<proteinExistence type="predicted"/>
<protein>
    <recommendedName>
        <fullName evidence="4">Clr5 domain-containing protein</fullName>
    </recommendedName>
</protein>
<name>A0A2J6R587_HYAVF</name>
<gene>
    <name evidence="2" type="ORF">L207DRAFT_142989</name>
</gene>
<evidence type="ECO:0008006" key="4">
    <source>
        <dbReference type="Google" id="ProtNLM"/>
    </source>
</evidence>
<dbReference type="AlphaFoldDB" id="A0A2J6R587"/>
<accession>A0A2J6R587</accession>
<dbReference type="Proteomes" id="UP000235786">
    <property type="component" value="Unassembled WGS sequence"/>
</dbReference>
<sequence length="155" mass="17603">MTSVRTWKEKLKEWGIFKNISTHDLEWIGTKQNKRKREGKDTHFFHGRVPIAPTKIQDCKRRKTRTASPSLSAPTPPNITYNTPSPSCENSSLQQVFEEPTTLPSLPYPGLNTSHACSIHSHDSERDSLIISMADVQQLPSISMIDIWRAAKHQP</sequence>
<organism evidence="2 3">
    <name type="scientific">Hyaloscypha variabilis (strain UAMH 11265 / GT02V1 / F)</name>
    <name type="common">Meliniomyces variabilis</name>
    <dbReference type="NCBI Taxonomy" id="1149755"/>
    <lineage>
        <taxon>Eukaryota</taxon>
        <taxon>Fungi</taxon>
        <taxon>Dikarya</taxon>
        <taxon>Ascomycota</taxon>
        <taxon>Pezizomycotina</taxon>
        <taxon>Leotiomycetes</taxon>
        <taxon>Helotiales</taxon>
        <taxon>Hyaloscyphaceae</taxon>
        <taxon>Hyaloscypha</taxon>
        <taxon>Hyaloscypha variabilis</taxon>
    </lineage>
</organism>
<keyword evidence="3" id="KW-1185">Reference proteome</keyword>
<evidence type="ECO:0000256" key="1">
    <source>
        <dbReference type="SAM" id="MobiDB-lite"/>
    </source>
</evidence>